<protein>
    <submittedName>
        <fullName evidence="15">Chlorophyllide a oxygenase</fullName>
    </submittedName>
</protein>
<comment type="subcellular location">
    <subcellularLocation>
        <location evidence="1">Plastid</location>
        <location evidence="1">Chloroplast</location>
    </subcellularLocation>
</comment>
<dbReference type="GO" id="GO:0010277">
    <property type="term" value="F:chlorophyllide a oxygenase activity"/>
    <property type="evidence" value="ECO:0007669"/>
    <property type="project" value="InterPro"/>
</dbReference>
<evidence type="ECO:0000256" key="8">
    <source>
        <dbReference type="ARBA" id="ARBA00023004"/>
    </source>
</evidence>
<dbReference type="PROSITE" id="PS51296">
    <property type="entry name" value="RIESKE"/>
    <property type="match status" value="1"/>
</dbReference>
<dbReference type="InterPro" id="IPR017941">
    <property type="entry name" value="Rieske_2Fe-2S"/>
</dbReference>
<dbReference type="InterPro" id="IPR036922">
    <property type="entry name" value="Rieske_2Fe-2S_sf"/>
</dbReference>
<evidence type="ECO:0000313" key="13">
    <source>
        <dbReference type="EMBL" id="JAC60819.1"/>
    </source>
</evidence>
<evidence type="ECO:0000256" key="10">
    <source>
        <dbReference type="SAM" id="Coils"/>
    </source>
</evidence>
<dbReference type="InterPro" id="IPR015881">
    <property type="entry name" value="ARHD_Rieske_2Fe_2S"/>
</dbReference>
<gene>
    <name evidence="15" type="primary">CAO</name>
    <name evidence="14" type="ORF">TSPGSL018_17355</name>
    <name evidence="15" type="ORF">TSPGSL018_23129</name>
    <name evidence="13" type="ORF">TSPGSL018_27945</name>
</gene>
<dbReference type="GO" id="GO:0009507">
    <property type="term" value="C:chloroplast"/>
    <property type="evidence" value="ECO:0007669"/>
    <property type="project" value="UniProtKB-SubCell"/>
</dbReference>
<evidence type="ECO:0000256" key="11">
    <source>
        <dbReference type="SAM" id="MobiDB-lite"/>
    </source>
</evidence>
<feature type="domain" description="Rieske" evidence="12">
    <location>
        <begin position="283"/>
        <end position="384"/>
    </location>
</feature>
<evidence type="ECO:0000256" key="4">
    <source>
        <dbReference type="ARBA" id="ARBA00022714"/>
    </source>
</evidence>
<evidence type="ECO:0000313" key="14">
    <source>
        <dbReference type="EMBL" id="JAC64859.1"/>
    </source>
</evidence>
<dbReference type="Gene3D" id="2.102.10.10">
    <property type="entry name" value="Rieske [2Fe-2S] iron-sulphur domain"/>
    <property type="match status" value="1"/>
</dbReference>
<evidence type="ECO:0000256" key="2">
    <source>
        <dbReference type="ARBA" id="ARBA00022528"/>
    </source>
</evidence>
<evidence type="ECO:0000256" key="1">
    <source>
        <dbReference type="ARBA" id="ARBA00004229"/>
    </source>
</evidence>
<dbReference type="SUPFAM" id="SSF55961">
    <property type="entry name" value="Bet v1-like"/>
    <property type="match status" value="1"/>
</dbReference>
<keyword evidence="6" id="KW-0809">Transit peptide</keyword>
<evidence type="ECO:0000256" key="3">
    <source>
        <dbReference type="ARBA" id="ARBA00022640"/>
    </source>
</evidence>
<dbReference type="EMBL" id="GBEZ01021933">
    <property type="protein sequence ID" value="JAC64859.1"/>
    <property type="molecule type" value="Transcribed_RNA"/>
</dbReference>
<keyword evidence="2" id="KW-0150">Chloroplast</keyword>
<dbReference type="SUPFAM" id="SSF50022">
    <property type="entry name" value="ISP domain"/>
    <property type="match status" value="1"/>
</dbReference>
<name>A0A061RXX2_9CHLO</name>
<keyword evidence="3" id="KW-0934">Plastid</keyword>
<dbReference type="PROSITE" id="PS00570">
    <property type="entry name" value="RING_HYDROXYL_ALPHA"/>
    <property type="match status" value="1"/>
</dbReference>
<keyword evidence="5" id="KW-0479">Metal-binding</keyword>
<dbReference type="PANTHER" id="PTHR21266">
    <property type="entry name" value="IRON-SULFUR DOMAIN CONTAINING PROTEIN"/>
    <property type="match status" value="1"/>
</dbReference>
<evidence type="ECO:0000256" key="6">
    <source>
        <dbReference type="ARBA" id="ARBA00022946"/>
    </source>
</evidence>
<keyword evidence="8" id="KW-0408">Iron</keyword>
<organism evidence="15">
    <name type="scientific">Tetraselmis sp. GSL018</name>
    <dbReference type="NCBI Taxonomy" id="582737"/>
    <lineage>
        <taxon>Eukaryota</taxon>
        <taxon>Viridiplantae</taxon>
        <taxon>Chlorophyta</taxon>
        <taxon>core chlorophytes</taxon>
        <taxon>Chlorodendrophyceae</taxon>
        <taxon>Chlorodendrales</taxon>
        <taxon>Chlorodendraceae</taxon>
        <taxon>Tetraselmis</taxon>
    </lineage>
</organism>
<evidence type="ECO:0000256" key="7">
    <source>
        <dbReference type="ARBA" id="ARBA00023002"/>
    </source>
</evidence>
<keyword evidence="10" id="KW-0175">Coiled coil</keyword>
<evidence type="ECO:0000313" key="15">
    <source>
        <dbReference type="EMBL" id="JAC75421.1"/>
    </source>
</evidence>
<keyword evidence="7" id="KW-0560">Oxidoreductase</keyword>
<dbReference type="GO" id="GO:0051537">
    <property type="term" value="F:2 iron, 2 sulfur cluster binding"/>
    <property type="evidence" value="ECO:0007669"/>
    <property type="project" value="UniProtKB-KW"/>
</dbReference>
<evidence type="ECO:0000256" key="9">
    <source>
        <dbReference type="ARBA" id="ARBA00023014"/>
    </source>
</evidence>
<dbReference type="PANTHER" id="PTHR21266:SF19">
    <property type="entry name" value="CHLOROPHYLLIDE A OXYGENASE, CHLOROPLASTIC"/>
    <property type="match status" value="1"/>
</dbReference>
<dbReference type="EMBL" id="GBEZ01010233">
    <property type="protein sequence ID" value="JAC75421.1"/>
    <property type="molecule type" value="Transcribed_RNA"/>
</dbReference>
<evidence type="ECO:0000259" key="12">
    <source>
        <dbReference type="PROSITE" id="PS51296"/>
    </source>
</evidence>
<dbReference type="GO" id="GO:0005506">
    <property type="term" value="F:iron ion binding"/>
    <property type="evidence" value="ECO:0007669"/>
    <property type="project" value="InterPro"/>
</dbReference>
<feature type="compositionally biased region" description="Basic and acidic residues" evidence="11">
    <location>
        <begin position="253"/>
        <end position="269"/>
    </location>
</feature>
<feature type="compositionally biased region" description="Basic and acidic residues" evidence="11">
    <location>
        <begin position="231"/>
        <end position="241"/>
    </location>
</feature>
<dbReference type="InterPro" id="IPR013626">
    <property type="entry name" value="PaO"/>
</dbReference>
<proteinExistence type="predicted"/>
<dbReference type="Pfam" id="PF08417">
    <property type="entry name" value="PaO"/>
    <property type="match status" value="1"/>
</dbReference>
<keyword evidence="4" id="KW-0001">2Fe-2S</keyword>
<dbReference type="EMBL" id="GBEZ01026388">
    <property type="protein sequence ID" value="JAC60819.1"/>
    <property type="molecule type" value="Transcribed_RNA"/>
</dbReference>
<dbReference type="AlphaFoldDB" id="A0A061RXX2"/>
<dbReference type="Gene3D" id="3.90.380.10">
    <property type="entry name" value="Naphthalene 1,2-dioxygenase Alpha Subunit, Chain A, domain 1"/>
    <property type="match status" value="1"/>
</dbReference>
<keyword evidence="9" id="KW-0411">Iron-sulfur</keyword>
<dbReference type="InterPro" id="IPR050584">
    <property type="entry name" value="Cholesterol_7-desaturase"/>
</dbReference>
<dbReference type="Pfam" id="PF00355">
    <property type="entry name" value="Rieske"/>
    <property type="match status" value="1"/>
</dbReference>
<reference evidence="15" key="1">
    <citation type="submission" date="2014-05" db="EMBL/GenBank/DDBJ databases">
        <title>The transcriptome of the halophilic microalga Tetraselmis sp. GSL018 isolated from the Great Salt Lake, Utah.</title>
        <authorList>
            <person name="Jinkerson R.E."/>
            <person name="D'Adamo S."/>
            <person name="Posewitz M.C."/>
        </authorList>
    </citation>
    <scope>NUCLEOTIDE SEQUENCE</scope>
    <source>
        <strain evidence="15">GSL018</strain>
    </source>
</reference>
<feature type="coiled-coil region" evidence="10">
    <location>
        <begin position="191"/>
        <end position="218"/>
    </location>
</feature>
<accession>A0A061RXX2</accession>
<sequence>MGPKALSSSCSSFRSCGTYSACSRGKYSCMNRRGSAPGPMQRSVLQPARLRSVSVSASSRPAADEHSDHALDKYLPRWLQSVPRVRMRPASERPFQQLAELAVLNERLQGRRPWEARKKLEYFQKSRATWKAVCQQVLASDAIATLEKIEEAQRKVDEALSQEFRDGNSVTEMRMELQHLQGELELAHKTLHETQHLVNHHEKEVEKLQQEAESLRRLASIEIPEPSEPTLGRRDLADPARAEASASAPPRSTAEEPRRRQRGGAKDMLRSSLDIEEGLKDYWFPVEFSKNVTGDKLIPFEVFNEMYVLFRDETGAASCVLDECAHRGCPLSLGSVEDGRVQCPYHGWEYDGRGQCTKMPSTAFCKGIGVRALETVEKDGLVWVWAGSCEPFREIPDVGAPPAGHEVHSELVLEVPVEHGLLVENLLDLAHAPFTHTSTFARGWPVPDAVKFRMMSMLGGEWDPYPIEMKFEPPCITLSTIGLQQPGQLERGARAADCDKHLRQMHVCLPARNGHTRLLYRMSLDFMPFLKKLPFMDAVWREMANRVLGEDLVLVKGQQERLHRGGDTWGNPVSYDKLAVRYRRWRNSLSHGSEEERRSAAAQLSKGMTAGELFSIDEAECEVFVDRRSASR</sequence>
<feature type="region of interest" description="Disordered" evidence="11">
    <location>
        <begin position="219"/>
        <end position="269"/>
    </location>
</feature>
<evidence type="ECO:0000256" key="5">
    <source>
        <dbReference type="ARBA" id="ARBA00022723"/>
    </source>
</evidence>
<feature type="compositionally biased region" description="Low complexity" evidence="11">
    <location>
        <begin position="242"/>
        <end position="252"/>
    </location>
</feature>